<protein>
    <recommendedName>
        <fullName evidence="3">dolichol kinase</fullName>
        <ecNumber evidence="3">2.7.1.108</ecNumber>
    </recommendedName>
</protein>
<keyword evidence="8 10" id="KW-1133">Transmembrane helix</keyword>
<comment type="subcellular location">
    <subcellularLocation>
        <location evidence="1">Endoplasmic reticulum membrane</location>
        <topology evidence="1">Multi-pass membrane protein</topology>
    </subcellularLocation>
</comment>
<keyword evidence="6" id="KW-0418">Kinase</keyword>
<feature type="transmembrane region" description="Helical" evidence="10">
    <location>
        <begin position="105"/>
        <end position="125"/>
    </location>
</feature>
<evidence type="ECO:0000256" key="5">
    <source>
        <dbReference type="ARBA" id="ARBA00022692"/>
    </source>
</evidence>
<sequence>MKLEAHNPTSEENTVVYSCTVVVCVVRFHLEILAENSSTSFSIQFKTRPGVSSRILLAVDIHHSSEIGGYLILQYWAVSASCFGVLVFLGFTLRPHAHGTKIINMPYGVSYAIIVYAAISYLSLATNSSDLHVVLKLLWVFCHGMAAVKLFLHILHTFPLCASPTADLVLYLGDMLAYTLIQISSATLISSKLVSPQYGMKKNEISTIIQGVMAGLLIFPILYKFILRTCGYATKYLNGGNFATDGDTSIGVRRSLIFYGSLALILLVVVPAWMQNYSSMEIWPLGKHIHYFMNAFTGHRDSDLLIVSHFSLLMGSALPKWMSSGFNVAPSTGYVISQHWLSLLFAITVSGLLEAYTAQLDNVFIPQNPPTHTDEGESSGWGLGPGQGLVGCKRKTGSVEVIMEWIVVI</sequence>
<feature type="transmembrane region" description="Helical" evidence="10">
    <location>
        <begin position="168"/>
        <end position="188"/>
    </location>
</feature>
<evidence type="ECO:0000313" key="11">
    <source>
        <dbReference type="EMBL" id="PIA57596.1"/>
    </source>
</evidence>
<dbReference type="GO" id="GO:0005789">
    <property type="term" value="C:endoplasmic reticulum membrane"/>
    <property type="evidence" value="ECO:0007669"/>
    <property type="project" value="UniProtKB-SubCell"/>
</dbReference>
<dbReference type="Proteomes" id="UP000230069">
    <property type="component" value="Unassembled WGS sequence"/>
</dbReference>
<keyword evidence="7" id="KW-0256">Endoplasmic reticulum</keyword>
<feature type="transmembrane region" description="Helical" evidence="10">
    <location>
        <begin position="73"/>
        <end position="93"/>
    </location>
</feature>
<evidence type="ECO:0000256" key="7">
    <source>
        <dbReference type="ARBA" id="ARBA00022824"/>
    </source>
</evidence>
<evidence type="ECO:0000256" key="3">
    <source>
        <dbReference type="ARBA" id="ARBA00012132"/>
    </source>
</evidence>
<dbReference type="GO" id="GO:0043048">
    <property type="term" value="P:dolichyl monophosphate biosynthetic process"/>
    <property type="evidence" value="ECO:0007669"/>
    <property type="project" value="TreeGrafter"/>
</dbReference>
<dbReference type="InterPro" id="IPR032974">
    <property type="entry name" value="Polypren_kinase"/>
</dbReference>
<dbReference type="PANTHER" id="PTHR13205">
    <property type="entry name" value="TRANSMEMBRANE PROTEIN 15-RELATED"/>
    <property type="match status" value="1"/>
</dbReference>
<evidence type="ECO:0000256" key="1">
    <source>
        <dbReference type="ARBA" id="ARBA00004477"/>
    </source>
</evidence>
<feature type="transmembrane region" description="Helical" evidence="10">
    <location>
        <begin position="208"/>
        <end position="227"/>
    </location>
</feature>
<evidence type="ECO:0000256" key="4">
    <source>
        <dbReference type="ARBA" id="ARBA00022679"/>
    </source>
</evidence>
<dbReference type="EMBL" id="KZ305023">
    <property type="protein sequence ID" value="PIA57596.1"/>
    <property type="molecule type" value="Genomic_DNA"/>
</dbReference>
<evidence type="ECO:0000313" key="12">
    <source>
        <dbReference type="Proteomes" id="UP000230069"/>
    </source>
</evidence>
<evidence type="ECO:0000256" key="2">
    <source>
        <dbReference type="ARBA" id="ARBA00010794"/>
    </source>
</evidence>
<dbReference type="AlphaFoldDB" id="A0A2G5EPA7"/>
<feature type="transmembrane region" description="Helical" evidence="10">
    <location>
        <begin position="137"/>
        <end position="156"/>
    </location>
</feature>
<feature type="transmembrane region" description="Helical" evidence="10">
    <location>
        <begin position="256"/>
        <end position="274"/>
    </location>
</feature>
<comment type="similarity">
    <text evidence="2">Belongs to the polyprenol kinase family.</text>
</comment>
<keyword evidence="4" id="KW-0808">Transferase</keyword>
<keyword evidence="12" id="KW-1185">Reference proteome</keyword>
<evidence type="ECO:0000256" key="6">
    <source>
        <dbReference type="ARBA" id="ARBA00022777"/>
    </source>
</evidence>
<accession>A0A2G5EPA7</accession>
<dbReference type="EC" id="2.7.1.108" evidence="3"/>
<keyword evidence="9 10" id="KW-0472">Membrane</keyword>
<keyword evidence="5 10" id="KW-0812">Transmembrane</keyword>
<evidence type="ECO:0000256" key="8">
    <source>
        <dbReference type="ARBA" id="ARBA00022989"/>
    </source>
</evidence>
<gene>
    <name evidence="11" type="ORF">AQUCO_00600368v1</name>
</gene>
<organism evidence="11 12">
    <name type="scientific">Aquilegia coerulea</name>
    <name type="common">Rocky mountain columbine</name>
    <dbReference type="NCBI Taxonomy" id="218851"/>
    <lineage>
        <taxon>Eukaryota</taxon>
        <taxon>Viridiplantae</taxon>
        <taxon>Streptophyta</taxon>
        <taxon>Embryophyta</taxon>
        <taxon>Tracheophyta</taxon>
        <taxon>Spermatophyta</taxon>
        <taxon>Magnoliopsida</taxon>
        <taxon>Ranunculales</taxon>
        <taxon>Ranunculaceae</taxon>
        <taxon>Thalictroideae</taxon>
        <taxon>Aquilegia</taxon>
    </lineage>
</organism>
<evidence type="ECO:0000256" key="10">
    <source>
        <dbReference type="SAM" id="Phobius"/>
    </source>
</evidence>
<dbReference type="GO" id="GO:0004168">
    <property type="term" value="F:dolichol kinase activity"/>
    <property type="evidence" value="ECO:0007669"/>
    <property type="project" value="UniProtKB-EC"/>
</dbReference>
<dbReference type="PANTHER" id="PTHR13205:SF15">
    <property type="entry name" value="DOLICHOL KINASE"/>
    <property type="match status" value="1"/>
</dbReference>
<name>A0A2G5EPA7_AQUCA</name>
<reference evidence="11 12" key="1">
    <citation type="submission" date="2017-09" db="EMBL/GenBank/DDBJ databases">
        <title>WGS assembly of Aquilegia coerulea Goldsmith.</title>
        <authorList>
            <person name="Hodges S."/>
            <person name="Kramer E."/>
            <person name="Nordborg M."/>
            <person name="Tomkins J."/>
            <person name="Borevitz J."/>
            <person name="Derieg N."/>
            <person name="Yan J."/>
            <person name="Mihaltcheva S."/>
            <person name="Hayes R.D."/>
            <person name="Rokhsar D."/>
        </authorList>
    </citation>
    <scope>NUCLEOTIDE SEQUENCE [LARGE SCALE GENOMIC DNA]</scope>
    <source>
        <strain evidence="12">cv. Goldsmith</strain>
    </source>
</reference>
<dbReference type="InParanoid" id="A0A2G5EPA7"/>
<dbReference type="OrthoDB" id="377083at2759"/>
<evidence type="ECO:0000256" key="9">
    <source>
        <dbReference type="ARBA" id="ARBA00023136"/>
    </source>
</evidence>
<dbReference type="STRING" id="218851.A0A2G5EPA7"/>
<proteinExistence type="inferred from homology"/>